<keyword evidence="10" id="KW-0812">Transmembrane</keyword>
<dbReference type="GO" id="GO:0004252">
    <property type="term" value="F:serine-type endopeptidase activity"/>
    <property type="evidence" value="ECO:0007669"/>
    <property type="project" value="UniProtKB-EC"/>
</dbReference>
<dbReference type="KEGG" id="nvi:100123201"/>
<keyword evidence="6 9" id="KW-0720">Serine protease</keyword>
<dbReference type="PROSITE" id="PS50240">
    <property type="entry name" value="TRYPSIN_DOM"/>
    <property type="match status" value="2"/>
</dbReference>
<evidence type="ECO:0000256" key="7">
    <source>
        <dbReference type="ARBA" id="ARBA00023157"/>
    </source>
</evidence>
<name>A0A7M7Q3L7_NASVI</name>
<keyword evidence="10" id="KW-0472">Membrane</keyword>
<evidence type="ECO:0000313" key="12">
    <source>
        <dbReference type="EnsemblMetazoa" id="XP_031779738"/>
    </source>
</evidence>
<dbReference type="OrthoDB" id="60866at2759"/>
<evidence type="ECO:0000256" key="9">
    <source>
        <dbReference type="RuleBase" id="RU363034"/>
    </source>
</evidence>
<dbReference type="EC" id="3.4.21.1" evidence="8"/>
<dbReference type="GO" id="GO:0016485">
    <property type="term" value="P:protein processing"/>
    <property type="evidence" value="ECO:0007669"/>
    <property type="project" value="UniProtKB-ARBA"/>
</dbReference>
<dbReference type="PROSITE" id="PS00135">
    <property type="entry name" value="TRYPSIN_SER"/>
    <property type="match status" value="2"/>
</dbReference>
<dbReference type="SMR" id="A0A7M7Q3L7"/>
<keyword evidence="4 9" id="KW-0645">Protease</keyword>
<comment type="subcellular location">
    <subcellularLocation>
        <location evidence="1">Secreted</location>
        <location evidence="1">Extracellular space</location>
    </subcellularLocation>
</comment>
<feature type="transmembrane region" description="Helical" evidence="10">
    <location>
        <begin position="43"/>
        <end position="64"/>
    </location>
</feature>
<dbReference type="PANTHER" id="PTHR24276">
    <property type="entry name" value="POLYSERASE-RELATED"/>
    <property type="match status" value="1"/>
</dbReference>
<proteinExistence type="inferred from homology"/>
<keyword evidence="13" id="KW-1185">Reference proteome</keyword>
<dbReference type="InterPro" id="IPR018114">
    <property type="entry name" value="TRYPSIN_HIS"/>
</dbReference>
<evidence type="ECO:0000256" key="8">
    <source>
        <dbReference type="ARBA" id="ARBA00044036"/>
    </source>
</evidence>
<dbReference type="FunFam" id="2.40.10.10:FF:000047">
    <property type="entry name" value="Trypsin eta"/>
    <property type="match status" value="2"/>
</dbReference>
<dbReference type="AlphaFoldDB" id="A0A7M7Q3L7"/>
<dbReference type="InterPro" id="IPR001254">
    <property type="entry name" value="Trypsin_dom"/>
</dbReference>
<protein>
    <recommendedName>
        <fullName evidence="8">chymotrypsin</fullName>
        <ecNumber evidence="8">3.4.21.1</ecNumber>
    </recommendedName>
</protein>
<dbReference type="PANTHER" id="PTHR24276:SF98">
    <property type="entry name" value="FI18310P1-RELATED"/>
    <property type="match status" value="1"/>
</dbReference>
<dbReference type="Gene3D" id="2.40.10.10">
    <property type="entry name" value="Trypsin-like serine proteases"/>
    <property type="match status" value="4"/>
</dbReference>
<dbReference type="InterPro" id="IPR001314">
    <property type="entry name" value="Peptidase_S1A"/>
</dbReference>
<dbReference type="CDD" id="cd00190">
    <property type="entry name" value="Tryp_SPc"/>
    <property type="match status" value="2"/>
</dbReference>
<feature type="domain" description="Peptidase S1" evidence="11">
    <location>
        <begin position="336"/>
        <end position="557"/>
    </location>
</feature>
<dbReference type="InterPro" id="IPR009003">
    <property type="entry name" value="Peptidase_S1_PA"/>
</dbReference>
<feature type="domain" description="Peptidase S1" evidence="11">
    <location>
        <begin position="68"/>
        <end position="291"/>
    </location>
</feature>
<evidence type="ECO:0000259" key="11">
    <source>
        <dbReference type="PROSITE" id="PS50240"/>
    </source>
</evidence>
<dbReference type="PROSITE" id="PS00134">
    <property type="entry name" value="TRYPSIN_HIS"/>
    <property type="match status" value="2"/>
</dbReference>
<dbReference type="GO" id="GO:0005576">
    <property type="term" value="C:extracellular region"/>
    <property type="evidence" value="ECO:0007669"/>
    <property type="project" value="UniProtKB-SubCell"/>
</dbReference>
<dbReference type="SUPFAM" id="SSF50494">
    <property type="entry name" value="Trypsin-like serine proteases"/>
    <property type="match status" value="2"/>
</dbReference>
<sequence>MIIFFALAIYVYRFVFVNAKILGEIVYKQINNRSEAQSSSTQLTMQAFVAILLLGLTATAYAGATSRIVGGGKAADGKYPYQVQLRDAGRFLCGGSIIGTRYILTAAHCVDGRDASKMTILAGTNILGDEKTGKVYQADALIPHPKFGALLIVKNDVAVIRLTEDIEYTPKIKPIALPTSDYDQFDKTVVLSGWGKTSTADPPATNLQEIQLNVLTKLKCKLFWIFVKPSHICTLNQKGEGACNGDSGSPLADQTGVQVGIVSFGLPCAHGAPDVFTRVFAYVDWIKAQMVLNARQRRFPFLFLIIDNRTVKMKASIVLVLISLYSVIHAGPTSRVVGGIEAVDGKYPYQVLLKLYGDFFCSGSILDSQYILTAAHCLVGKTVYGMTVTAGTNTKSYNTGDVYEVEKLIVHEGFDRFLAINDIALIRLKKNITFSEKARAVKLPSKDIKAYGTSVKLSGWGHVGKLMPSSNVLMEVELNIISNEKCNESWKKIKDTQICTLTKAGEGACNGDSGGPLTTENNVQVGIVSYGEACAVGIPDVYTRTYSFLDWIRKNSESLAR</sequence>
<keyword evidence="7" id="KW-1015">Disulfide bond</keyword>
<evidence type="ECO:0000313" key="13">
    <source>
        <dbReference type="Proteomes" id="UP000002358"/>
    </source>
</evidence>
<dbReference type="RefSeq" id="XP_031779738.1">
    <property type="nucleotide sequence ID" value="XM_031923878.1"/>
</dbReference>
<dbReference type="InterPro" id="IPR050430">
    <property type="entry name" value="Peptidase_S1"/>
</dbReference>
<evidence type="ECO:0000256" key="4">
    <source>
        <dbReference type="ARBA" id="ARBA00022670"/>
    </source>
</evidence>
<keyword evidence="10" id="KW-1133">Transmembrane helix</keyword>
<dbReference type="SMART" id="SM00020">
    <property type="entry name" value="Tryp_SPc"/>
    <property type="match status" value="2"/>
</dbReference>
<dbReference type="InterPro" id="IPR043504">
    <property type="entry name" value="Peptidase_S1_PA_chymotrypsin"/>
</dbReference>
<accession>A0A7M7Q3L7</accession>
<keyword evidence="5 9" id="KW-0378">Hydrolase</keyword>
<evidence type="ECO:0000256" key="2">
    <source>
        <dbReference type="ARBA" id="ARBA00007664"/>
    </source>
</evidence>
<dbReference type="Proteomes" id="UP000002358">
    <property type="component" value="Chromosome 2"/>
</dbReference>
<dbReference type="Pfam" id="PF00089">
    <property type="entry name" value="Trypsin"/>
    <property type="match status" value="2"/>
</dbReference>
<evidence type="ECO:0000256" key="5">
    <source>
        <dbReference type="ARBA" id="ARBA00022801"/>
    </source>
</evidence>
<evidence type="ECO:0000256" key="10">
    <source>
        <dbReference type="SAM" id="Phobius"/>
    </source>
</evidence>
<comment type="similarity">
    <text evidence="2">Belongs to the peptidase S1 family.</text>
</comment>
<evidence type="ECO:0000256" key="1">
    <source>
        <dbReference type="ARBA" id="ARBA00004239"/>
    </source>
</evidence>
<dbReference type="EnsemblMetazoa" id="XM_031923878">
    <property type="protein sequence ID" value="XP_031779738"/>
    <property type="gene ID" value="LOC100123201"/>
</dbReference>
<organism evidence="12 13">
    <name type="scientific">Nasonia vitripennis</name>
    <name type="common">Parasitic wasp</name>
    <dbReference type="NCBI Taxonomy" id="7425"/>
    <lineage>
        <taxon>Eukaryota</taxon>
        <taxon>Metazoa</taxon>
        <taxon>Ecdysozoa</taxon>
        <taxon>Arthropoda</taxon>
        <taxon>Hexapoda</taxon>
        <taxon>Insecta</taxon>
        <taxon>Pterygota</taxon>
        <taxon>Neoptera</taxon>
        <taxon>Endopterygota</taxon>
        <taxon>Hymenoptera</taxon>
        <taxon>Apocrita</taxon>
        <taxon>Proctotrupomorpha</taxon>
        <taxon>Chalcidoidea</taxon>
        <taxon>Pteromalidae</taxon>
        <taxon>Pteromalinae</taxon>
        <taxon>Nasonia</taxon>
    </lineage>
</organism>
<dbReference type="InterPro" id="IPR033116">
    <property type="entry name" value="TRYPSIN_SER"/>
</dbReference>
<evidence type="ECO:0000256" key="6">
    <source>
        <dbReference type="ARBA" id="ARBA00022825"/>
    </source>
</evidence>
<dbReference type="PRINTS" id="PR00722">
    <property type="entry name" value="CHYMOTRYPSIN"/>
</dbReference>
<dbReference type="GeneID" id="100123201"/>
<evidence type="ECO:0000256" key="3">
    <source>
        <dbReference type="ARBA" id="ARBA00022525"/>
    </source>
</evidence>
<keyword evidence="3" id="KW-0964">Secreted</keyword>
<dbReference type="InParanoid" id="A0A7M7Q3L7"/>
<reference evidence="12" key="1">
    <citation type="submission" date="2021-01" db="UniProtKB">
        <authorList>
            <consortium name="EnsemblMetazoa"/>
        </authorList>
    </citation>
    <scope>IDENTIFICATION</scope>
</reference>